<keyword evidence="5" id="KW-0949">S-adenosyl-L-methionine</keyword>
<dbReference type="InterPro" id="IPR029063">
    <property type="entry name" value="SAM-dependent_MTases_sf"/>
</dbReference>
<dbReference type="SUPFAM" id="SSF53790">
    <property type="entry name" value="Tetrapyrrole methylase"/>
    <property type="match status" value="1"/>
</dbReference>
<evidence type="ECO:0000256" key="2">
    <source>
        <dbReference type="ARBA" id="ARBA00022573"/>
    </source>
</evidence>
<dbReference type="UniPathway" id="UPA00148"/>
<dbReference type="InterPro" id="IPR000878">
    <property type="entry name" value="4pyrrol_Mease"/>
</dbReference>
<dbReference type="InterPro" id="IPR006365">
    <property type="entry name" value="Cbl_synth_CobL"/>
</dbReference>
<dbReference type="CDD" id="cd02440">
    <property type="entry name" value="AdoMet_MTases"/>
    <property type="match status" value="1"/>
</dbReference>
<feature type="domain" description="Tetrapyrrole methylase" evidence="6">
    <location>
        <begin position="1"/>
        <end position="184"/>
    </location>
</feature>
<dbReference type="Proteomes" id="UP000662200">
    <property type="component" value="Unassembled WGS sequence"/>
</dbReference>
<evidence type="ECO:0000256" key="5">
    <source>
        <dbReference type="ARBA" id="ARBA00022691"/>
    </source>
</evidence>
<dbReference type="Pfam" id="PF01135">
    <property type="entry name" value="PCMT"/>
    <property type="match status" value="1"/>
</dbReference>
<organism evidence="7 8">
    <name type="scientific">Pilimelia terevasa</name>
    <dbReference type="NCBI Taxonomy" id="53372"/>
    <lineage>
        <taxon>Bacteria</taxon>
        <taxon>Bacillati</taxon>
        <taxon>Actinomycetota</taxon>
        <taxon>Actinomycetes</taxon>
        <taxon>Micromonosporales</taxon>
        <taxon>Micromonosporaceae</taxon>
        <taxon>Pilimelia</taxon>
    </lineage>
</organism>
<keyword evidence="8" id="KW-1185">Reference proteome</keyword>
<sequence length="396" mass="40808">MVGIGADGWAGLAADSQRALADAEVVWGGRRQLDLLPADVTAAREPWPTPLTPALPALLDRYAGRRVAVLASGDPMWFGIGATLSRLCGADRLAVLPHPSALSLAAARLGWPLDEVAVRSACGRPVAALQPAVQPGRRLLVLSAGADTPREVAALLVARGLADSRLTVLAQLGGPAAHTRHGVARDWADGLADVDPLHVLAVECATGVPPLPTVPGLPDEVYAHDGQLTKREIRAVTVARLAPAPGQLLWDVGGGAGSVAIEWARTHRTCRAVAVERDPERAARLGVNAAALGVPEVSVVVGTAPAALADLPPPDAVFVGGGVTAPGVLDLCHAALRPGGRLVVNAVTMESEALVLRWCAAVGGDLSRIAVSRPAAVGGFTSWRPMLPVTQWVVTR</sequence>
<comment type="pathway">
    <text evidence="1">Cofactor biosynthesis; adenosylcobalamin biosynthesis.</text>
</comment>
<name>A0A8J3BVS8_9ACTN</name>
<dbReference type="GO" id="GO:0008276">
    <property type="term" value="F:protein methyltransferase activity"/>
    <property type="evidence" value="ECO:0007669"/>
    <property type="project" value="InterPro"/>
</dbReference>
<protein>
    <submittedName>
        <fullName evidence="7">Precorrin-6Y C(5,15)-methyltransferase [decarboxylating]</fullName>
    </submittedName>
</protein>
<dbReference type="PIRSF" id="PIRSF036428">
    <property type="entry name" value="CobL"/>
    <property type="match status" value="1"/>
</dbReference>
<accession>A0A8J3BVS8</accession>
<dbReference type="SUPFAM" id="SSF53335">
    <property type="entry name" value="S-adenosyl-L-methionine-dependent methyltransferases"/>
    <property type="match status" value="1"/>
</dbReference>
<dbReference type="NCBIfam" id="TIGR02469">
    <property type="entry name" value="CbiT"/>
    <property type="match status" value="1"/>
</dbReference>
<dbReference type="EMBL" id="BMQC01000024">
    <property type="protein sequence ID" value="GGK43044.1"/>
    <property type="molecule type" value="Genomic_DNA"/>
</dbReference>
<dbReference type="Gene3D" id="3.40.50.150">
    <property type="entry name" value="Vaccinia Virus protein VP39"/>
    <property type="match status" value="1"/>
</dbReference>
<dbReference type="AlphaFoldDB" id="A0A8J3BVS8"/>
<evidence type="ECO:0000313" key="8">
    <source>
        <dbReference type="Proteomes" id="UP000662200"/>
    </source>
</evidence>
<evidence type="ECO:0000256" key="3">
    <source>
        <dbReference type="ARBA" id="ARBA00022603"/>
    </source>
</evidence>
<dbReference type="InterPro" id="IPR035996">
    <property type="entry name" value="4pyrrol_Methylase_sf"/>
</dbReference>
<dbReference type="Pfam" id="PF00590">
    <property type="entry name" value="TP_methylase"/>
    <property type="match status" value="1"/>
</dbReference>
<dbReference type="InterPro" id="IPR050714">
    <property type="entry name" value="Cobalamin_biosynth_MTase"/>
</dbReference>
<dbReference type="CDD" id="cd11644">
    <property type="entry name" value="Precorrin-6Y-MT"/>
    <property type="match status" value="1"/>
</dbReference>
<dbReference type="NCBIfam" id="TIGR02467">
    <property type="entry name" value="CbiE"/>
    <property type="match status" value="1"/>
</dbReference>
<dbReference type="InterPro" id="IPR014777">
    <property type="entry name" value="4pyrrole_Mease_sub1"/>
</dbReference>
<keyword evidence="4" id="KW-0808">Transferase</keyword>
<dbReference type="PANTHER" id="PTHR43182">
    <property type="entry name" value="COBALT-PRECORRIN-6B C(15)-METHYLTRANSFERASE (DECARBOXYLATING)"/>
    <property type="match status" value="1"/>
</dbReference>
<evidence type="ECO:0000259" key="6">
    <source>
        <dbReference type="Pfam" id="PF00590"/>
    </source>
</evidence>
<dbReference type="InterPro" id="IPR014008">
    <property type="entry name" value="Cbl_synth_MTase_CbiT"/>
</dbReference>
<keyword evidence="2" id="KW-0169">Cobalamin biosynthesis</keyword>
<reference evidence="7" key="1">
    <citation type="journal article" date="2014" name="Int. J. Syst. Evol. Microbiol.">
        <title>Complete genome sequence of Corynebacterium casei LMG S-19264T (=DSM 44701T), isolated from a smear-ripened cheese.</title>
        <authorList>
            <consortium name="US DOE Joint Genome Institute (JGI-PGF)"/>
            <person name="Walter F."/>
            <person name="Albersmeier A."/>
            <person name="Kalinowski J."/>
            <person name="Ruckert C."/>
        </authorList>
    </citation>
    <scope>NUCLEOTIDE SEQUENCE</scope>
    <source>
        <strain evidence="7">JCM 3091</strain>
    </source>
</reference>
<evidence type="ECO:0000313" key="7">
    <source>
        <dbReference type="EMBL" id="GGK43044.1"/>
    </source>
</evidence>
<reference evidence="7" key="2">
    <citation type="submission" date="2020-09" db="EMBL/GenBank/DDBJ databases">
        <authorList>
            <person name="Sun Q."/>
            <person name="Ohkuma M."/>
        </authorList>
    </citation>
    <scope>NUCLEOTIDE SEQUENCE</scope>
    <source>
        <strain evidence="7">JCM 3091</strain>
    </source>
</reference>
<dbReference type="InterPro" id="IPR012818">
    <property type="entry name" value="CbiE"/>
</dbReference>
<dbReference type="PANTHER" id="PTHR43182:SF1">
    <property type="entry name" value="COBALT-PRECORRIN-7 C(5)-METHYLTRANSFERASE"/>
    <property type="match status" value="1"/>
</dbReference>
<dbReference type="GO" id="GO:0032259">
    <property type="term" value="P:methylation"/>
    <property type="evidence" value="ECO:0007669"/>
    <property type="project" value="UniProtKB-KW"/>
</dbReference>
<evidence type="ECO:0000256" key="4">
    <source>
        <dbReference type="ARBA" id="ARBA00022679"/>
    </source>
</evidence>
<evidence type="ECO:0000256" key="1">
    <source>
        <dbReference type="ARBA" id="ARBA00004953"/>
    </source>
</evidence>
<dbReference type="Gene3D" id="3.40.1010.10">
    <property type="entry name" value="Cobalt-precorrin-4 Transmethylase, Domain 1"/>
    <property type="match status" value="1"/>
</dbReference>
<comment type="caution">
    <text evidence="7">The sequence shown here is derived from an EMBL/GenBank/DDBJ whole genome shotgun (WGS) entry which is preliminary data.</text>
</comment>
<dbReference type="GO" id="GO:0009236">
    <property type="term" value="P:cobalamin biosynthetic process"/>
    <property type="evidence" value="ECO:0007669"/>
    <property type="project" value="UniProtKB-UniPathway"/>
</dbReference>
<proteinExistence type="predicted"/>
<keyword evidence="3" id="KW-0489">Methyltransferase</keyword>
<gene>
    <name evidence="7" type="primary">cobL</name>
    <name evidence="7" type="ORF">GCM10010124_39880</name>
</gene>